<protein>
    <submittedName>
        <fullName evidence="1">Uncharacterized protein</fullName>
    </submittedName>
</protein>
<evidence type="ECO:0000313" key="1">
    <source>
        <dbReference type="EMBL" id="PTX62572.1"/>
    </source>
</evidence>
<reference evidence="1 2" key="1">
    <citation type="submission" date="2018-04" db="EMBL/GenBank/DDBJ databases">
        <title>Genomic Encyclopedia of Archaeal and Bacterial Type Strains, Phase II (KMG-II): from individual species to whole genera.</title>
        <authorList>
            <person name="Goeker M."/>
        </authorList>
    </citation>
    <scope>NUCLEOTIDE SEQUENCE [LARGE SCALE GENOMIC DNA]</scope>
    <source>
        <strain evidence="1 2">DSM 45787</strain>
    </source>
</reference>
<keyword evidence="2" id="KW-1185">Reference proteome</keyword>
<organism evidence="1 2">
    <name type="scientific">Melghirimyces profundicolus</name>
    <dbReference type="NCBI Taxonomy" id="1242148"/>
    <lineage>
        <taxon>Bacteria</taxon>
        <taxon>Bacillati</taxon>
        <taxon>Bacillota</taxon>
        <taxon>Bacilli</taxon>
        <taxon>Bacillales</taxon>
        <taxon>Thermoactinomycetaceae</taxon>
        <taxon>Melghirimyces</taxon>
    </lineage>
</organism>
<dbReference type="Proteomes" id="UP000244240">
    <property type="component" value="Unassembled WGS sequence"/>
</dbReference>
<sequence>MFGSGKFRYVGSLRSTRAFHDFKLDGLTFVQRFKAFFLNCGVMNENVVPAIALDETITFFRVEPLDFALHNNNPFIN</sequence>
<proteinExistence type="predicted"/>
<name>A0A2T6C2L6_9BACL</name>
<gene>
    <name evidence="1" type="ORF">C8P63_105169</name>
</gene>
<evidence type="ECO:0000313" key="2">
    <source>
        <dbReference type="Proteomes" id="UP000244240"/>
    </source>
</evidence>
<dbReference type="EMBL" id="QBKR01000005">
    <property type="protein sequence ID" value="PTX62572.1"/>
    <property type="molecule type" value="Genomic_DNA"/>
</dbReference>
<comment type="caution">
    <text evidence="1">The sequence shown here is derived from an EMBL/GenBank/DDBJ whole genome shotgun (WGS) entry which is preliminary data.</text>
</comment>
<dbReference type="AlphaFoldDB" id="A0A2T6C2L6"/>
<accession>A0A2T6C2L6</accession>